<dbReference type="Proteomes" id="UP000030671">
    <property type="component" value="Unassembled WGS sequence"/>
</dbReference>
<keyword evidence="3" id="KW-1185">Reference proteome</keyword>
<keyword evidence="1" id="KW-1133">Transmembrane helix</keyword>
<proteinExistence type="predicted"/>
<dbReference type="EMBL" id="KI925460">
    <property type="protein sequence ID" value="ETW79787.1"/>
    <property type="molecule type" value="Genomic_DNA"/>
</dbReference>
<protein>
    <submittedName>
        <fullName evidence="2">Uncharacterized protein</fullName>
    </submittedName>
</protein>
<feature type="transmembrane region" description="Helical" evidence="1">
    <location>
        <begin position="12"/>
        <end position="30"/>
    </location>
</feature>
<organism evidence="2 3">
    <name type="scientific">Heterobasidion irregulare (strain TC 32-1)</name>
    <dbReference type="NCBI Taxonomy" id="747525"/>
    <lineage>
        <taxon>Eukaryota</taxon>
        <taxon>Fungi</taxon>
        <taxon>Dikarya</taxon>
        <taxon>Basidiomycota</taxon>
        <taxon>Agaricomycotina</taxon>
        <taxon>Agaricomycetes</taxon>
        <taxon>Russulales</taxon>
        <taxon>Bondarzewiaceae</taxon>
        <taxon>Heterobasidion</taxon>
        <taxon>Heterobasidion annosum species complex</taxon>
    </lineage>
</organism>
<dbReference type="AlphaFoldDB" id="W4K1X0"/>
<feature type="transmembrane region" description="Helical" evidence="1">
    <location>
        <begin position="78"/>
        <end position="103"/>
    </location>
</feature>
<sequence>MASPVLPKPLYVLTLTTLVFSIALFVLSMLDLGTVSFWLNVAGSLIVILQNATVIHLARRSRASSPEFFPPAASLANILFLGICAFVLLAGTAMTIFTAVFAANGEISWGTPTGLGTIIAQAVIAPVDAILVLITAAWCVRSRTVGAAAGYGRF</sequence>
<dbReference type="OrthoDB" id="3196762at2759"/>
<dbReference type="KEGG" id="hir:HETIRDRAFT_171688"/>
<keyword evidence="1" id="KW-0812">Transmembrane</keyword>
<evidence type="ECO:0000313" key="3">
    <source>
        <dbReference type="Proteomes" id="UP000030671"/>
    </source>
</evidence>
<evidence type="ECO:0000256" key="1">
    <source>
        <dbReference type="SAM" id="Phobius"/>
    </source>
</evidence>
<evidence type="ECO:0000313" key="2">
    <source>
        <dbReference type="EMBL" id="ETW79787.1"/>
    </source>
</evidence>
<dbReference type="RefSeq" id="XP_009548337.1">
    <property type="nucleotide sequence ID" value="XM_009550042.1"/>
</dbReference>
<keyword evidence="1" id="KW-0472">Membrane</keyword>
<feature type="transmembrane region" description="Helical" evidence="1">
    <location>
        <begin position="115"/>
        <end position="140"/>
    </location>
</feature>
<dbReference type="InParanoid" id="W4K1X0"/>
<dbReference type="GeneID" id="20668358"/>
<gene>
    <name evidence="2" type="ORF">HETIRDRAFT_171688</name>
</gene>
<feature type="transmembrane region" description="Helical" evidence="1">
    <location>
        <begin position="36"/>
        <end position="58"/>
    </location>
</feature>
<name>W4K1X0_HETIT</name>
<reference evidence="2 3" key="1">
    <citation type="journal article" date="2012" name="New Phytol.">
        <title>Insight into trade-off between wood decay and parasitism from the genome of a fungal forest pathogen.</title>
        <authorList>
            <person name="Olson A."/>
            <person name="Aerts A."/>
            <person name="Asiegbu F."/>
            <person name="Belbahri L."/>
            <person name="Bouzid O."/>
            <person name="Broberg A."/>
            <person name="Canback B."/>
            <person name="Coutinho P.M."/>
            <person name="Cullen D."/>
            <person name="Dalman K."/>
            <person name="Deflorio G."/>
            <person name="van Diepen L.T."/>
            <person name="Dunand C."/>
            <person name="Duplessis S."/>
            <person name="Durling M."/>
            <person name="Gonthier P."/>
            <person name="Grimwood J."/>
            <person name="Fossdal C.G."/>
            <person name="Hansson D."/>
            <person name="Henrissat B."/>
            <person name="Hietala A."/>
            <person name="Himmelstrand K."/>
            <person name="Hoffmeister D."/>
            <person name="Hogberg N."/>
            <person name="James T.Y."/>
            <person name="Karlsson M."/>
            <person name="Kohler A."/>
            <person name="Kues U."/>
            <person name="Lee Y.H."/>
            <person name="Lin Y.C."/>
            <person name="Lind M."/>
            <person name="Lindquist E."/>
            <person name="Lombard V."/>
            <person name="Lucas S."/>
            <person name="Lunden K."/>
            <person name="Morin E."/>
            <person name="Murat C."/>
            <person name="Park J."/>
            <person name="Raffaello T."/>
            <person name="Rouze P."/>
            <person name="Salamov A."/>
            <person name="Schmutz J."/>
            <person name="Solheim H."/>
            <person name="Stahlberg J."/>
            <person name="Velez H."/>
            <person name="de Vries R.P."/>
            <person name="Wiebenga A."/>
            <person name="Woodward S."/>
            <person name="Yakovlev I."/>
            <person name="Garbelotto M."/>
            <person name="Martin F."/>
            <person name="Grigoriev I.V."/>
            <person name="Stenlid J."/>
        </authorList>
    </citation>
    <scope>NUCLEOTIDE SEQUENCE [LARGE SCALE GENOMIC DNA]</scope>
    <source>
        <strain evidence="2 3">TC 32-1</strain>
    </source>
</reference>
<dbReference type="HOGENOM" id="CLU_1704449_0_0_1"/>
<accession>W4K1X0</accession>